<dbReference type="PANTHER" id="PTHR28022">
    <property type="entry name" value="GPI MANNOSYLTRANSFERASE 2 SUBUNIT PGA1"/>
    <property type="match status" value="1"/>
</dbReference>
<keyword evidence="2" id="KW-0472">Membrane</keyword>
<protein>
    <submittedName>
        <fullName evidence="4">Uncharacterized protein</fullName>
    </submittedName>
</protein>
<dbReference type="Proteomes" id="UP001301958">
    <property type="component" value="Unassembled WGS sequence"/>
</dbReference>
<evidence type="ECO:0000256" key="3">
    <source>
        <dbReference type="SAM" id="SignalP"/>
    </source>
</evidence>
<dbReference type="GO" id="GO:0031501">
    <property type="term" value="C:mannosyltransferase complex"/>
    <property type="evidence" value="ECO:0007669"/>
    <property type="project" value="TreeGrafter"/>
</dbReference>
<comment type="caution">
    <text evidence="4">The sequence shown here is derived from an EMBL/GenBank/DDBJ whole genome shotgun (WGS) entry which is preliminary data.</text>
</comment>
<dbReference type="EMBL" id="MU865329">
    <property type="protein sequence ID" value="KAK4227629.1"/>
    <property type="molecule type" value="Genomic_DNA"/>
</dbReference>
<keyword evidence="2" id="KW-0812">Transmembrane</keyword>
<reference evidence="4" key="2">
    <citation type="submission" date="2023-05" db="EMBL/GenBank/DDBJ databases">
        <authorList>
            <consortium name="Lawrence Berkeley National Laboratory"/>
            <person name="Steindorff A."/>
            <person name="Hensen N."/>
            <person name="Bonometti L."/>
            <person name="Westerberg I."/>
            <person name="Brannstrom I.O."/>
            <person name="Guillou S."/>
            <person name="Cros-Aarteil S."/>
            <person name="Calhoun S."/>
            <person name="Haridas S."/>
            <person name="Kuo A."/>
            <person name="Mondo S."/>
            <person name="Pangilinan J."/>
            <person name="Riley R."/>
            <person name="Labutti K."/>
            <person name="Andreopoulos B."/>
            <person name="Lipzen A."/>
            <person name="Chen C."/>
            <person name="Yanf M."/>
            <person name="Daum C."/>
            <person name="Ng V."/>
            <person name="Clum A."/>
            <person name="Ohm R."/>
            <person name="Martin F."/>
            <person name="Silar P."/>
            <person name="Natvig D."/>
            <person name="Lalanne C."/>
            <person name="Gautier V."/>
            <person name="Ament-Velasquez S.L."/>
            <person name="Kruys A."/>
            <person name="Hutchinson M.I."/>
            <person name="Powell A.J."/>
            <person name="Barry K."/>
            <person name="Miller A.N."/>
            <person name="Grigoriev I.V."/>
            <person name="Debuchy R."/>
            <person name="Gladieux P."/>
            <person name="Thoren M.H."/>
            <person name="Johannesson H."/>
        </authorList>
    </citation>
    <scope>NUCLEOTIDE SEQUENCE</scope>
    <source>
        <strain evidence="4">CBS 990.96</strain>
    </source>
</reference>
<proteinExistence type="predicted"/>
<dbReference type="GO" id="GO:0006506">
    <property type="term" value="P:GPI anchor biosynthetic process"/>
    <property type="evidence" value="ECO:0007669"/>
    <property type="project" value="TreeGrafter"/>
</dbReference>
<feature type="signal peptide" evidence="3">
    <location>
        <begin position="1"/>
        <end position="16"/>
    </location>
</feature>
<evidence type="ECO:0000256" key="1">
    <source>
        <dbReference type="SAM" id="MobiDB-lite"/>
    </source>
</evidence>
<dbReference type="AlphaFoldDB" id="A0AAN7H503"/>
<dbReference type="PANTHER" id="PTHR28022:SF1">
    <property type="entry name" value="GPI MANNOSYLTRANSFERASE 2 SUBUNIT PGA1"/>
    <property type="match status" value="1"/>
</dbReference>
<dbReference type="InterPro" id="IPR019433">
    <property type="entry name" value="GPI_ManTrfase_II_coact_Pga1"/>
</dbReference>
<feature type="region of interest" description="Disordered" evidence="1">
    <location>
        <begin position="52"/>
        <end position="71"/>
    </location>
</feature>
<keyword evidence="3" id="KW-0732">Signal</keyword>
<gene>
    <name evidence="4" type="ORF">QBC38DRAFT_188011</name>
</gene>
<evidence type="ECO:0000313" key="4">
    <source>
        <dbReference type="EMBL" id="KAK4227629.1"/>
    </source>
</evidence>
<keyword evidence="2" id="KW-1133">Transmembrane helix</keyword>
<dbReference type="GO" id="GO:0005789">
    <property type="term" value="C:endoplasmic reticulum membrane"/>
    <property type="evidence" value="ECO:0007669"/>
    <property type="project" value="TreeGrafter"/>
</dbReference>
<name>A0AAN7H503_9PEZI</name>
<accession>A0AAN7H503</accession>
<keyword evidence="5" id="KW-1185">Reference proteome</keyword>
<dbReference type="GO" id="GO:0000030">
    <property type="term" value="F:mannosyltransferase activity"/>
    <property type="evidence" value="ECO:0007669"/>
    <property type="project" value="TreeGrafter"/>
</dbReference>
<feature type="transmembrane region" description="Helical" evidence="2">
    <location>
        <begin position="188"/>
        <end position="207"/>
    </location>
</feature>
<feature type="chain" id="PRO_5042825529" evidence="3">
    <location>
        <begin position="17"/>
        <end position="228"/>
    </location>
</feature>
<evidence type="ECO:0000313" key="5">
    <source>
        <dbReference type="Proteomes" id="UP001301958"/>
    </source>
</evidence>
<sequence>MKSLIFTLLLITSTTANVEKTIFLAPPQINIPLSHPTLTDLNLPTLTPSSNSSLRTPLAASFPSPSSPEGSSTWLLLDSLTPSQRYELRICWAATQPTSFTLTPYTLDEVFDTPILIQSLNTYSLSLTPPPTPPATQKRERQSSILLIHIQSQASYFTSNKTLMSNPPPVTVDLILDPFLLNILPRSLLPTILYIIFIALTSLFILAPKIANWVQGIATTEDIQKKLQ</sequence>
<evidence type="ECO:0000256" key="2">
    <source>
        <dbReference type="SAM" id="Phobius"/>
    </source>
</evidence>
<reference evidence="4" key="1">
    <citation type="journal article" date="2023" name="Mol. Phylogenet. Evol.">
        <title>Genome-scale phylogeny and comparative genomics of the fungal order Sordariales.</title>
        <authorList>
            <person name="Hensen N."/>
            <person name="Bonometti L."/>
            <person name="Westerberg I."/>
            <person name="Brannstrom I.O."/>
            <person name="Guillou S."/>
            <person name="Cros-Aarteil S."/>
            <person name="Calhoun S."/>
            <person name="Haridas S."/>
            <person name="Kuo A."/>
            <person name="Mondo S."/>
            <person name="Pangilinan J."/>
            <person name="Riley R."/>
            <person name="LaButti K."/>
            <person name="Andreopoulos B."/>
            <person name="Lipzen A."/>
            <person name="Chen C."/>
            <person name="Yan M."/>
            <person name="Daum C."/>
            <person name="Ng V."/>
            <person name="Clum A."/>
            <person name="Steindorff A."/>
            <person name="Ohm R.A."/>
            <person name="Martin F."/>
            <person name="Silar P."/>
            <person name="Natvig D.O."/>
            <person name="Lalanne C."/>
            <person name="Gautier V."/>
            <person name="Ament-Velasquez S.L."/>
            <person name="Kruys A."/>
            <person name="Hutchinson M.I."/>
            <person name="Powell A.J."/>
            <person name="Barry K."/>
            <person name="Miller A.N."/>
            <person name="Grigoriev I.V."/>
            <person name="Debuchy R."/>
            <person name="Gladieux P."/>
            <person name="Hiltunen Thoren M."/>
            <person name="Johannesson H."/>
        </authorList>
    </citation>
    <scope>NUCLEOTIDE SEQUENCE</scope>
    <source>
        <strain evidence="4">CBS 990.96</strain>
    </source>
</reference>
<dbReference type="Pfam" id="PF10333">
    <property type="entry name" value="Pga1"/>
    <property type="match status" value="1"/>
</dbReference>
<organism evidence="4 5">
    <name type="scientific">Podospora fimiseda</name>
    <dbReference type="NCBI Taxonomy" id="252190"/>
    <lineage>
        <taxon>Eukaryota</taxon>
        <taxon>Fungi</taxon>
        <taxon>Dikarya</taxon>
        <taxon>Ascomycota</taxon>
        <taxon>Pezizomycotina</taxon>
        <taxon>Sordariomycetes</taxon>
        <taxon>Sordariomycetidae</taxon>
        <taxon>Sordariales</taxon>
        <taxon>Podosporaceae</taxon>
        <taxon>Podospora</taxon>
    </lineage>
</organism>